<dbReference type="EMBL" id="VSSQ01109525">
    <property type="protein sequence ID" value="MPN47778.1"/>
    <property type="molecule type" value="Genomic_DNA"/>
</dbReference>
<comment type="caution">
    <text evidence="1">The sequence shown here is derived from an EMBL/GenBank/DDBJ whole genome shotgun (WGS) entry which is preliminary data.</text>
</comment>
<accession>A0A645I956</accession>
<protein>
    <submittedName>
        <fullName evidence="1">Uncharacterized protein</fullName>
    </submittedName>
</protein>
<evidence type="ECO:0000313" key="1">
    <source>
        <dbReference type="EMBL" id="MPN47778.1"/>
    </source>
</evidence>
<name>A0A645I956_9ZZZZ</name>
<dbReference type="AlphaFoldDB" id="A0A645I956"/>
<organism evidence="1">
    <name type="scientific">bioreactor metagenome</name>
    <dbReference type="NCBI Taxonomy" id="1076179"/>
    <lineage>
        <taxon>unclassified sequences</taxon>
        <taxon>metagenomes</taxon>
        <taxon>ecological metagenomes</taxon>
    </lineage>
</organism>
<reference evidence="1" key="1">
    <citation type="submission" date="2019-08" db="EMBL/GenBank/DDBJ databases">
        <authorList>
            <person name="Kucharzyk K."/>
            <person name="Murdoch R.W."/>
            <person name="Higgins S."/>
            <person name="Loffler F."/>
        </authorList>
    </citation>
    <scope>NUCLEOTIDE SEQUENCE</scope>
</reference>
<proteinExistence type="predicted"/>
<sequence length="111" mass="12055">MPGCIGRQQSGQCFDKGIARRNGCATTGAFATQDQQVADERNVFQGGNPVAAGWAAGARFCERQRFRWRGFFAAEFRALGSPVVFHHPRQAVDDNIQKAADAKAQQAGGER</sequence>
<gene>
    <name evidence="1" type="ORF">SDC9_195382</name>
</gene>